<dbReference type="Pfam" id="PF13087">
    <property type="entry name" value="AAA_12"/>
    <property type="match status" value="1"/>
</dbReference>
<name>A0A0C4EEV3_MAGP6</name>
<protein>
    <recommendedName>
        <fullName evidence="8">C3H1-type domain-containing protein</fullName>
    </recommendedName>
</protein>
<dbReference type="EMBL" id="ADBL01002780">
    <property type="status" value="NOT_ANNOTATED_CDS"/>
    <property type="molecule type" value="Genomic_DNA"/>
</dbReference>
<dbReference type="FunFam" id="3.40.50.300:FF:001660">
    <property type="entry name" value="NF-X1 finger and helicase protein, putative"/>
    <property type="match status" value="1"/>
</dbReference>
<sequence length="1729" mass="193271">MWSSRGSWRASPQGWRGRGHSSGSHGRRPTHNQESPPCRHFQRGACSYGARCRFSHDRTQDSGTTRDTHANDEPETLEQAEARTAYFDWKRLLRLPPSLYGSSLSSLAEFWDSAANILDRDGRDWHQMLVRDLVDETSSGRQYINTTIALDMVTEDRTSRSIADNFIKVMAHPSLLDCLSVGTYVGELYHIAGGVNGAAALDFLAKYCNGLLSSYERTPRIHTLEKIEASLERASTLVGEFLRRRQLAALQDGLTELFVAMDGVADLFNTPETPSRYAACADRIAALRRMVKLSAARLTPATDLSNGQSGSPVSTASRPTYAFPIELELPTGRHDNDHFDVGRIKIYPTVDEILSTRDDFLPSTDFRQPHFHDDPVQRYLDTHFRLLRHDTFRPFVDFLHQALLSFTDGASSLDVHDGNVRAYVYQAATISHLSVDDKRGFESHVSFSSPHHLRQKSVNERQAWWEQSKRLGQGAMVCFVSTVNGRPTPLLLIVSDKSTDTSQGNNLISEPYRGTISTKLATLDREDLELLTRIYHHRINGILIDLPDLIPATFKPVLENLQDMMLGTLPFRTWIIPDLASTQSPPGAIPPPRYARKAGFAFRLDPILQDEGRSLTLTATVSKSDTTLLDRLVAETGLDRGQAAALVAALTTEYALLQGPPGTGKSYLGVKLLQVLLACKLSAGLGPIVVICYTNHALDQFLRHLRAVGVNRIIRIGGRSRSDDLDDCNLAEVSRRTFKSKGERQILGQAYSELDEQRISLGHRLAGLHALRKQQSSKLLKRFLERSHTQIHAQFFPDEQEGFVTVGDPISVWLGKSWGPSSVATSTAATEKPLEDLGRLATRDVNSLSRSERRLLYQSWLDEIRMKQTDSLYEEIRHTEAQRSRIDAVHNETNRRVLLSADVIGITTTGLAKDVATLRHLRAKVVICEEAAEVIEPHLISALMPGVEHLIQIGDHQQLRPQITCRALSMEEPSGELYQLDRSQFERLAVGQPGLPPLPVAQLNVQRRMRPQISQLIRQTMYPRLEDHDSVKHLPNVVGMRNDVFWLTHDHAEDVADEDKRLKSHGNEWEVGMVLALVRHLVLQGAYKTTDIAVLTPYARQLEQLRAALARDFEVFLSEKDEDVLARNGNADAEDSSEPLLEKKKLVNAIRLATVDNFQGEEAKVVVVSLVRSNNRRKVGFLKTSNRINVLLSRAQHGLYLIGNSDTYSNVDMWVEVRRQLEAGNSIGTAFELCCPRHVDTPIRCSEPDDFARFSPDGGCSLPCDRRLDGCGHQCSAKCHSEMMHNAFSCIQRCPRIRTTCNHSCPRLCGEACGPCQVPVSDVPLPCGHRVERLRCCQTLDVGKIFCKVLVYRSVPECGHIVEVACSVDVTAERFKCPTPCEEALPCGHKCPGSCGTCMPGESGVITHQLCSRQCARPYDTCGHVCQSKCHSGRPCTPCARQCEVRCAHSRCSLSCQQACHPCIERCAWSCEHQGDCSMPCAAPCTRLPCDERCRKALKCGHQCPSICGETCPEGYCQACGQHADARVDLLELKDYRDINLDETPIVVLGCNHFFTAESLDGSVNMNEVYAGDPLTGHYTGLRESPANLSVPCCPDCKQPIRQFATKRYGRAINQAVMDEISSKFHVNGLRKLAELESRMQDVADALRNSRLGRHPLMWRLRSDEAVYSEAENLGRDIRQFCRKISAEQQPTKKTRRRRSSRQKTCRWKPRRGGGRTQLRRSHPISSCA</sequence>
<dbReference type="EnsemblFungi" id="MAPG_11284T0">
    <property type="protein sequence ID" value="MAPG_11284T0"/>
    <property type="gene ID" value="MAPG_11284"/>
</dbReference>
<dbReference type="PANTHER" id="PTHR10887">
    <property type="entry name" value="DNA2/NAM7 HELICASE FAMILY"/>
    <property type="match status" value="1"/>
</dbReference>
<dbReference type="PANTHER" id="PTHR10887:SF445">
    <property type="entry name" value="NFX1-TYPE ZINC FINGER-CONTAINING PROTEIN 1"/>
    <property type="match status" value="1"/>
</dbReference>
<feature type="compositionally biased region" description="Basic and acidic residues" evidence="7">
    <location>
        <begin position="57"/>
        <end position="72"/>
    </location>
</feature>
<dbReference type="Gene3D" id="3.40.50.300">
    <property type="entry name" value="P-loop containing nucleotide triphosphate hydrolases"/>
    <property type="match status" value="2"/>
</dbReference>
<dbReference type="Proteomes" id="UP000011715">
    <property type="component" value="Unassembled WGS sequence"/>
</dbReference>
<dbReference type="VEuPathDB" id="FungiDB:MAPG_11284"/>
<evidence type="ECO:0000313" key="10">
    <source>
        <dbReference type="EnsemblFungi" id="MAPG_11284T0"/>
    </source>
</evidence>
<feature type="domain" description="C3H1-type" evidence="8">
    <location>
        <begin position="32"/>
        <end position="59"/>
    </location>
</feature>
<keyword evidence="5 6" id="KW-0862">Zinc</keyword>
<dbReference type="GO" id="GO:0031380">
    <property type="term" value="C:nuclear RNA-directed RNA polymerase complex"/>
    <property type="evidence" value="ECO:0007669"/>
    <property type="project" value="TreeGrafter"/>
</dbReference>
<dbReference type="InterPro" id="IPR047187">
    <property type="entry name" value="SF1_C_Upf1"/>
</dbReference>
<dbReference type="PROSITE" id="PS50103">
    <property type="entry name" value="ZF_C3H1"/>
    <property type="match status" value="1"/>
</dbReference>
<reference evidence="9" key="1">
    <citation type="submission" date="2010-05" db="EMBL/GenBank/DDBJ databases">
        <title>The Genome Sequence of Magnaporthe poae strain ATCC 64411.</title>
        <authorList>
            <consortium name="The Broad Institute Genome Sequencing Platform"/>
            <consortium name="Broad Institute Genome Sequencing Center for Infectious Disease"/>
            <person name="Ma L.-J."/>
            <person name="Dead R."/>
            <person name="Young S."/>
            <person name="Zeng Q."/>
            <person name="Koehrsen M."/>
            <person name="Alvarado L."/>
            <person name="Berlin A."/>
            <person name="Chapman S.B."/>
            <person name="Chen Z."/>
            <person name="Freedman E."/>
            <person name="Gellesch M."/>
            <person name="Goldberg J."/>
            <person name="Griggs A."/>
            <person name="Gujja S."/>
            <person name="Heilman E.R."/>
            <person name="Heiman D."/>
            <person name="Hepburn T."/>
            <person name="Howarth C."/>
            <person name="Jen D."/>
            <person name="Larson L."/>
            <person name="Mehta T."/>
            <person name="Neiman D."/>
            <person name="Pearson M."/>
            <person name="Roberts A."/>
            <person name="Saif S."/>
            <person name="Shea T."/>
            <person name="Shenoy N."/>
            <person name="Sisk P."/>
            <person name="Stolte C."/>
            <person name="Sykes S."/>
            <person name="Walk T."/>
            <person name="White J."/>
            <person name="Yandava C."/>
            <person name="Haas B."/>
            <person name="Nusbaum C."/>
            <person name="Birren B."/>
        </authorList>
    </citation>
    <scope>NUCLEOTIDE SEQUENCE</scope>
    <source>
        <strain evidence="9">ATCC 64411</strain>
    </source>
</reference>
<dbReference type="SUPFAM" id="SSF52540">
    <property type="entry name" value="P-loop containing nucleoside triphosphate hydrolases"/>
    <property type="match status" value="1"/>
</dbReference>
<dbReference type="CDD" id="cd18808">
    <property type="entry name" value="SF1_C_Upf1"/>
    <property type="match status" value="1"/>
</dbReference>
<dbReference type="Pfam" id="PF18044">
    <property type="entry name" value="zf-CCCH_4"/>
    <property type="match status" value="1"/>
</dbReference>
<dbReference type="InterPro" id="IPR041679">
    <property type="entry name" value="DNA2/NAM7-like_C"/>
</dbReference>
<keyword evidence="4" id="KW-0378">Hydrolase</keyword>
<evidence type="ECO:0000256" key="6">
    <source>
        <dbReference type="PROSITE-ProRule" id="PRU00723"/>
    </source>
</evidence>
<dbReference type="InterPro" id="IPR041677">
    <property type="entry name" value="DNA2/NAM7_AAA_11"/>
</dbReference>
<evidence type="ECO:0000256" key="5">
    <source>
        <dbReference type="ARBA" id="ARBA00022833"/>
    </source>
</evidence>
<feature type="region of interest" description="Disordered" evidence="7">
    <location>
        <begin position="1688"/>
        <end position="1729"/>
    </location>
</feature>
<feature type="zinc finger region" description="C3H1-type" evidence="6">
    <location>
        <begin position="32"/>
        <end position="59"/>
    </location>
</feature>
<keyword evidence="4" id="KW-0067">ATP-binding</keyword>
<dbReference type="SMART" id="SM00438">
    <property type="entry name" value="ZnF_NFX"/>
    <property type="match status" value="4"/>
</dbReference>
<evidence type="ECO:0000313" key="11">
    <source>
        <dbReference type="Proteomes" id="UP000011715"/>
    </source>
</evidence>
<dbReference type="InterPro" id="IPR000571">
    <property type="entry name" value="Znf_CCCH"/>
</dbReference>
<dbReference type="GO" id="GO:0031048">
    <property type="term" value="P:regulatory ncRNA-mediated heterochromatin formation"/>
    <property type="evidence" value="ECO:0007669"/>
    <property type="project" value="TreeGrafter"/>
</dbReference>
<reference evidence="10" key="5">
    <citation type="submission" date="2015-06" db="UniProtKB">
        <authorList>
            <consortium name="EnsemblFungi"/>
        </authorList>
    </citation>
    <scope>IDENTIFICATION</scope>
    <source>
        <strain evidence="10">ATCC 64411</strain>
    </source>
</reference>
<reference evidence="9" key="3">
    <citation type="submission" date="2011-03" db="EMBL/GenBank/DDBJ databases">
        <title>Annotation of Magnaporthe poae ATCC 64411.</title>
        <authorList>
            <person name="Ma L.-J."/>
            <person name="Dead R."/>
            <person name="Young S.K."/>
            <person name="Zeng Q."/>
            <person name="Gargeya S."/>
            <person name="Fitzgerald M."/>
            <person name="Haas B."/>
            <person name="Abouelleil A."/>
            <person name="Alvarado L."/>
            <person name="Arachchi H.M."/>
            <person name="Berlin A."/>
            <person name="Brown A."/>
            <person name="Chapman S.B."/>
            <person name="Chen Z."/>
            <person name="Dunbar C."/>
            <person name="Freedman E."/>
            <person name="Gearin G."/>
            <person name="Gellesch M."/>
            <person name="Goldberg J."/>
            <person name="Griggs A."/>
            <person name="Gujja S."/>
            <person name="Heiman D."/>
            <person name="Howarth C."/>
            <person name="Larson L."/>
            <person name="Lui A."/>
            <person name="MacDonald P.J.P."/>
            <person name="Mehta T."/>
            <person name="Montmayeur A."/>
            <person name="Murphy C."/>
            <person name="Neiman D."/>
            <person name="Pearson M."/>
            <person name="Priest M."/>
            <person name="Roberts A."/>
            <person name="Saif S."/>
            <person name="Shea T."/>
            <person name="Shenoy N."/>
            <person name="Sisk P."/>
            <person name="Stolte C."/>
            <person name="Sykes S."/>
            <person name="Yandava C."/>
            <person name="Wortman J."/>
            <person name="Nusbaum C."/>
            <person name="Birren B."/>
        </authorList>
    </citation>
    <scope>NUCLEOTIDE SEQUENCE</scope>
    <source>
        <strain evidence="9">ATCC 64411</strain>
    </source>
</reference>
<evidence type="ECO:0000313" key="9">
    <source>
        <dbReference type="EMBL" id="KLU92338.1"/>
    </source>
</evidence>
<reference evidence="10" key="4">
    <citation type="journal article" date="2015" name="G3 (Bethesda)">
        <title>Genome sequences of three phytopathogenic species of the Magnaporthaceae family of fungi.</title>
        <authorList>
            <person name="Okagaki L.H."/>
            <person name="Nunes C.C."/>
            <person name="Sailsbery J."/>
            <person name="Clay B."/>
            <person name="Brown D."/>
            <person name="John T."/>
            <person name="Oh Y."/>
            <person name="Young N."/>
            <person name="Fitzgerald M."/>
            <person name="Haas B.J."/>
            <person name="Zeng Q."/>
            <person name="Young S."/>
            <person name="Adiconis X."/>
            <person name="Fan L."/>
            <person name="Levin J.Z."/>
            <person name="Mitchell T.K."/>
            <person name="Okubara P.A."/>
            <person name="Farman M.L."/>
            <person name="Kohn L.M."/>
            <person name="Birren B."/>
            <person name="Ma L.-J."/>
            <person name="Dean R.A."/>
        </authorList>
    </citation>
    <scope>NUCLEOTIDE SEQUENCE</scope>
    <source>
        <strain evidence="10">ATCC 64411 / 73-15</strain>
    </source>
</reference>
<feature type="compositionally biased region" description="Basic residues" evidence="7">
    <location>
        <begin position="1693"/>
        <end position="1723"/>
    </location>
</feature>
<dbReference type="InterPro" id="IPR000967">
    <property type="entry name" value="Znf_NFX1"/>
</dbReference>
<keyword evidence="2" id="KW-0677">Repeat</keyword>
<evidence type="ECO:0000256" key="7">
    <source>
        <dbReference type="SAM" id="MobiDB-lite"/>
    </source>
</evidence>
<keyword evidence="3 6" id="KW-0863">Zinc-finger</keyword>
<gene>
    <name evidence="9" type="ORF">MAPG_11284</name>
</gene>
<dbReference type="GO" id="GO:0004386">
    <property type="term" value="F:helicase activity"/>
    <property type="evidence" value="ECO:0007669"/>
    <property type="project" value="InterPro"/>
</dbReference>
<evidence type="ECO:0000259" key="8">
    <source>
        <dbReference type="PROSITE" id="PS50103"/>
    </source>
</evidence>
<reference evidence="11" key="2">
    <citation type="submission" date="2010-05" db="EMBL/GenBank/DDBJ databases">
        <title>The genome sequence of Magnaporthe poae strain ATCC 64411.</title>
        <authorList>
            <person name="Ma L.-J."/>
            <person name="Dead R."/>
            <person name="Young S."/>
            <person name="Zeng Q."/>
            <person name="Koehrsen M."/>
            <person name="Alvarado L."/>
            <person name="Berlin A."/>
            <person name="Chapman S.B."/>
            <person name="Chen Z."/>
            <person name="Freedman E."/>
            <person name="Gellesch M."/>
            <person name="Goldberg J."/>
            <person name="Griggs A."/>
            <person name="Gujja S."/>
            <person name="Heilman E.R."/>
            <person name="Heiman D."/>
            <person name="Hepburn T."/>
            <person name="Howarth C."/>
            <person name="Jen D."/>
            <person name="Larson L."/>
            <person name="Mehta T."/>
            <person name="Neiman D."/>
            <person name="Pearson M."/>
            <person name="Roberts A."/>
            <person name="Saif S."/>
            <person name="Shea T."/>
            <person name="Shenoy N."/>
            <person name="Sisk P."/>
            <person name="Stolte C."/>
            <person name="Sykes S."/>
            <person name="Walk T."/>
            <person name="White J."/>
            <person name="Yandava C."/>
            <person name="Haas B."/>
            <person name="Nusbaum C."/>
            <person name="Birren B."/>
        </authorList>
    </citation>
    <scope>NUCLEOTIDE SEQUENCE [LARGE SCALE GENOMIC DNA]</scope>
    <source>
        <strain evidence="11">ATCC 64411 / 73-15</strain>
    </source>
</reference>
<evidence type="ECO:0000256" key="3">
    <source>
        <dbReference type="ARBA" id="ARBA00022771"/>
    </source>
</evidence>
<dbReference type="InterPro" id="IPR027417">
    <property type="entry name" value="P-loop_NTPase"/>
</dbReference>
<dbReference type="SMART" id="SM00356">
    <property type="entry name" value="ZnF_C3H1"/>
    <property type="match status" value="1"/>
</dbReference>
<accession>A0A0C4EEV3</accession>
<dbReference type="Pfam" id="PF13086">
    <property type="entry name" value="AAA_11"/>
    <property type="match status" value="1"/>
</dbReference>
<keyword evidence="4" id="KW-0547">Nucleotide-binding</keyword>
<dbReference type="InterPro" id="IPR041367">
    <property type="entry name" value="Znf-CCCH_4"/>
</dbReference>
<dbReference type="InterPro" id="IPR045055">
    <property type="entry name" value="DNA2/NAM7-like"/>
</dbReference>
<evidence type="ECO:0000256" key="1">
    <source>
        <dbReference type="ARBA" id="ARBA00022723"/>
    </source>
</evidence>
<dbReference type="OrthoDB" id="2423195at2759"/>
<proteinExistence type="predicted"/>
<dbReference type="GO" id="GO:0008270">
    <property type="term" value="F:zinc ion binding"/>
    <property type="evidence" value="ECO:0007669"/>
    <property type="project" value="UniProtKB-KW"/>
</dbReference>
<keyword evidence="4" id="KW-0347">Helicase</keyword>
<feature type="region of interest" description="Disordered" evidence="7">
    <location>
        <begin position="1"/>
        <end position="38"/>
    </location>
</feature>
<evidence type="ECO:0000256" key="2">
    <source>
        <dbReference type="ARBA" id="ARBA00022737"/>
    </source>
</evidence>
<dbReference type="EMBL" id="GL876980">
    <property type="protein sequence ID" value="KLU92338.1"/>
    <property type="molecule type" value="Genomic_DNA"/>
</dbReference>
<dbReference type="CDD" id="cd06008">
    <property type="entry name" value="NF-X1-zinc-finger"/>
    <property type="match status" value="1"/>
</dbReference>
<evidence type="ECO:0000256" key="4">
    <source>
        <dbReference type="ARBA" id="ARBA00022806"/>
    </source>
</evidence>
<keyword evidence="1 6" id="KW-0479">Metal-binding</keyword>
<keyword evidence="11" id="KW-1185">Reference proteome</keyword>
<dbReference type="OMA" id="NCINGHP"/>
<feature type="region of interest" description="Disordered" evidence="7">
    <location>
        <begin position="57"/>
        <end position="77"/>
    </location>
</feature>
<organism evidence="10 11">
    <name type="scientific">Magnaporthiopsis poae (strain ATCC 64411 / 73-15)</name>
    <name type="common">Kentucky bluegrass fungus</name>
    <name type="synonym">Magnaporthe poae</name>
    <dbReference type="NCBI Taxonomy" id="644358"/>
    <lineage>
        <taxon>Eukaryota</taxon>
        <taxon>Fungi</taxon>
        <taxon>Dikarya</taxon>
        <taxon>Ascomycota</taxon>
        <taxon>Pezizomycotina</taxon>
        <taxon>Sordariomycetes</taxon>
        <taxon>Sordariomycetidae</taxon>
        <taxon>Magnaporthales</taxon>
        <taxon>Magnaporthaceae</taxon>
        <taxon>Magnaporthiopsis</taxon>
    </lineage>
</organism>
<dbReference type="eggNOG" id="KOG1807">
    <property type="taxonomic scope" value="Eukaryota"/>
</dbReference>